<sequence length="522" mass="59831">MDEFTKTPKQACSKQIESKNVKTKRKFTQSSSKPLKKFLKEMDDNLSEPIINEPMETDIQPESSIELTCNESLTESPKSSNKDLLFLKTKEIVLTINGKSISDLNCHQSVLSNIGVFETISAPYLFPVHFDAHSFSIVYVPHKENLCSKFCDPEKNMARILGSGAYGKVYDLNNVAIKVSDEPESCISSYVSGVVRSKAGAQLNSYDCVFKNLLVSNSVCLNHKISLSKTYAMDLYKFTDWEIANVRNYYTIFCNLAEAVRFLNMTCRINHCDISLANILIQHNKGLILEAVLADYSLAEVHPEYNEKCGILRQFDNRIQIVPKSYNKLCDMYNPGFRPMVAHKIILADIYAEFEGKNNPVRHCNLDLCALSQVFLLCVMRMLDERGCREAQKYYENRLFTYSNEACLINPIKDPLDYKDACCKVLAEHVVLFGILFYRDVVDVFETFYDFLDANSEISLRDLFEDTYVNDTKAARRQPIRRRHAQLQTHEFGRRLLNDLQQLLSITTIPDLEKDPYSVFCL</sequence>
<name>A0A191S3T6_9BETA</name>
<dbReference type="GeneID" id="27912088"/>
<evidence type="ECO:0000313" key="4">
    <source>
        <dbReference type="EMBL" id="ANC96538.1"/>
    </source>
</evidence>
<proteinExistence type="predicted"/>
<evidence type="ECO:0000313" key="5">
    <source>
        <dbReference type="Proteomes" id="UP000202843"/>
    </source>
</evidence>
<dbReference type="GO" id="GO:0004672">
    <property type="term" value="F:protein kinase activity"/>
    <property type="evidence" value="ECO:0007669"/>
    <property type="project" value="InterPro"/>
</dbReference>
<dbReference type="GO" id="GO:0016032">
    <property type="term" value="P:viral process"/>
    <property type="evidence" value="ECO:0007669"/>
    <property type="project" value="InterPro"/>
</dbReference>
<dbReference type="InterPro" id="IPR010615">
    <property type="entry name" value="Herpes_UL97"/>
</dbReference>
<dbReference type="PROSITE" id="PS00109">
    <property type="entry name" value="PROTEIN_KINASE_TYR"/>
    <property type="match status" value="1"/>
</dbReference>
<dbReference type="SUPFAM" id="SSF56112">
    <property type="entry name" value="Protein kinase-like (PK-like)"/>
    <property type="match status" value="1"/>
</dbReference>
<evidence type="ECO:0000259" key="3">
    <source>
        <dbReference type="Pfam" id="PF06734"/>
    </source>
</evidence>
<dbReference type="EMBL" id="KU351741">
    <property type="protein sequence ID" value="ANC96538.1"/>
    <property type="molecule type" value="Genomic_DNA"/>
</dbReference>
<keyword evidence="5" id="KW-1185">Reference proteome</keyword>
<gene>
    <name evidence="4" type="primary">U69</name>
</gene>
<dbReference type="InterPro" id="IPR011009">
    <property type="entry name" value="Kinase-like_dom_sf"/>
</dbReference>
<dbReference type="Pfam" id="PF06734">
    <property type="entry name" value="UL97"/>
    <property type="match status" value="1"/>
</dbReference>
<dbReference type="Gene3D" id="1.10.510.10">
    <property type="entry name" value="Transferase(Phosphotransferase) domain 1"/>
    <property type="match status" value="1"/>
</dbReference>
<reference evidence="4 5" key="1">
    <citation type="journal article" date="2016" name="J. Virol.">
        <title>Complete Unique Genome Sequence, Expression Profile, and Salivary Gland Tissue Tropism of the Herpesvirus 7 Homolog in Pigtailed Macaques.</title>
        <authorList>
            <person name="Staheli J.P."/>
            <person name="Dyen M.R."/>
            <person name="Basom R."/>
            <person name="Fitzgibbon M."/>
            <person name="Barcy S."/>
        </authorList>
    </citation>
    <scope>NUCLEOTIDE SEQUENCE [LARGE SCALE GENOMIC DNA]</scope>
</reference>
<evidence type="ECO:0000256" key="2">
    <source>
        <dbReference type="ARBA" id="ARBA00022777"/>
    </source>
</evidence>
<evidence type="ECO:0000256" key="1">
    <source>
        <dbReference type="ARBA" id="ARBA00022679"/>
    </source>
</evidence>
<accession>A0A191S3T6</accession>
<organism evidence="4 5">
    <name type="scientific">macacine betaherpesvirus 9</name>
    <dbReference type="NCBI Taxonomy" id="2560568"/>
    <lineage>
        <taxon>Viruses</taxon>
        <taxon>Duplodnaviria</taxon>
        <taxon>Heunggongvirae</taxon>
        <taxon>Peploviricota</taxon>
        <taxon>Herviviricetes</taxon>
        <taxon>Herpesvirales</taxon>
        <taxon>Orthoherpesviridae</taxon>
        <taxon>Betaherpesvirinae</taxon>
        <taxon>Roseolovirus</taxon>
        <taxon>Roseolovirus macacinebeta9</taxon>
    </lineage>
</organism>
<keyword evidence="1" id="KW-0808">Transferase</keyword>
<protein>
    <submittedName>
        <fullName evidence="4">Tegument serine-threonine protein kinase</fullName>
    </submittedName>
</protein>
<dbReference type="Proteomes" id="UP000202843">
    <property type="component" value="Segment"/>
</dbReference>
<feature type="domain" description="Herpesvirus UL97" evidence="3">
    <location>
        <begin position="278"/>
        <end position="456"/>
    </location>
</feature>
<dbReference type="InterPro" id="IPR008266">
    <property type="entry name" value="Tyr_kinase_AS"/>
</dbReference>
<dbReference type="KEGG" id="vg:27912088"/>
<dbReference type="RefSeq" id="YP_009253974.1">
    <property type="nucleotide sequence ID" value="NC_030200.1"/>
</dbReference>
<dbReference type="GO" id="GO:0005524">
    <property type="term" value="F:ATP binding"/>
    <property type="evidence" value="ECO:0007669"/>
    <property type="project" value="InterPro"/>
</dbReference>
<dbReference type="OrthoDB" id="4062at10239"/>
<keyword evidence="2 4" id="KW-0418">Kinase</keyword>